<keyword evidence="4" id="KW-0810">Translation regulation</keyword>
<dbReference type="Gene3D" id="1.25.10.10">
    <property type="entry name" value="Leucine-rich Repeat Variant"/>
    <property type="match status" value="1"/>
</dbReference>
<feature type="repeat" description="Pumilio" evidence="7">
    <location>
        <begin position="682"/>
        <end position="717"/>
    </location>
</feature>
<keyword evidence="3" id="KW-0677">Repeat</keyword>
<evidence type="ECO:0000256" key="1">
    <source>
        <dbReference type="ARBA" id="ARBA00004496"/>
    </source>
</evidence>
<dbReference type="InterPro" id="IPR012940">
    <property type="entry name" value="NABP"/>
</dbReference>
<evidence type="ECO:0000256" key="6">
    <source>
        <dbReference type="ARBA" id="ARBA00055193"/>
    </source>
</evidence>
<evidence type="ECO:0000256" key="4">
    <source>
        <dbReference type="ARBA" id="ARBA00022845"/>
    </source>
</evidence>
<evidence type="ECO:0000256" key="3">
    <source>
        <dbReference type="ARBA" id="ARBA00022737"/>
    </source>
</evidence>
<dbReference type="InterPro" id="IPR033133">
    <property type="entry name" value="PUM-HD"/>
</dbReference>
<comment type="subcellular location">
    <subcellularLocation>
        <location evidence="1">Cytoplasm</location>
    </subcellularLocation>
</comment>
<dbReference type="Pfam" id="PF00806">
    <property type="entry name" value="PUF"/>
    <property type="match status" value="8"/>
</dbReference>
<accession>A0A1D1Z053</accession>
<name>A0A1D1Z053_9ARAE</name>
<dbReference type="PANTHER" id="PTHR12537:SF119">
    <property type="entry name" value="PUMILIO HOMOLOG 6, CHLOROPLASTIC"/>
    <property type="match status" value="1"/>
</dbReference>
<feature type="region of interest" description="Disordered" evidence="8">
    <location>
        <begin position="166"/>
        <end position="191"/>
    </location>
</feature>
<organism evidence="10">
    <name type="scientific">Anthurium amnicola</name>
    <dbReference type="NCBI Taxonomy" id="1678845"/>
    <lineage>
        <taxon>Eukaryota</taxon>
        <taxon>Viridiplantae</taxon>
        <taxon>Streptophyta</taxon>
        <taxon>Embryophyta</taxon>
        <taxon>Tracheophyta</taxon>
        <taxon>Spermatophyta</taxon>
        <taxon>Magnoliopsida</taxon>
        <taxon>Liliopsida</taxon>
        <taxon>Araceae</taxon>
        <taxon>Pothoideae</taxon>
        <taxon>Potheae</taxon>
        <taxon>Anthurium</taxon>
    </lineage>
</organism>
<evidence type="ECO:0000256" key="8">
    <source>
        <dbReference type="SAM" id="MobiDB-lite"/>
    </source>
</evidence>
<feature type="region of interest" description="Disordered" evidence="8">
    <location>
        <begin position="633"/>
        <end position="660"/>
    </location>
</feature>
<evidence type="ECO:0000259" key="9">
    <source>
        <dbReference type="PROSITE" id="PS50303"/>
    </source>
</evidence>
<sequence length="1009" mass="111175">MATESPVRFVGSGTRNWPSNKEPITFASSSNPGDSQELELLMKEHTFHGNRKETAPNRCGSAPPSMEGSFSAIRNIFGQQNASVEGRLASITNAIESCETEEQLRADPAYLAYYLSNVNLNPRLPPPLFSRENRHLAHRICRRTDNGRMVSFDDSSNEYAFLSRASLSTHKEESEDDRSPTQASSSQLEGSRDFISGQLTPSLEVRHKSLVDLIQEDFPRTPSPVYNSQSHSSSQGVTEVVESDTPFDSQHDSSINSSMLMAGTSTPGVHSIRSTANNDHTVAPRNRLVPPQSPSSSNRAASSRPALKGESTNGDAQFVDDGSVTSLVGSSIINIETEMKNFSASSEHRSQHARQRTLQNNSHIRGPGSQLQGAQSQVLPQGMRHSQNGMDNFSHGQSKLPPVELQPVLQTTGMTPLYATPTAYMTSGNPFLPNLQSSLFTPQYNLGGYALNTSIMPPFITGYPPHGAIPVAFDNPNSPNLNVRTTGVTTGGGITQGVDLQQLYKFYGLPIQPSFTDPLYMHYIQHPPLDAYSGVNQLDPATSRVGAVVNQLDCYNQTKSPSYSPDQRTPYLRSGSISIPSPRMGGAASPNYYGSPPGMGVMMQYATSPLGSPVLPGSPAAGASLPVRRNENTRMPISSNKNMGAYSGWQGQRGREKIDDPKPFSFLEELKTSKARKYELSDIAGQIVELSADQHGSRFIQQKLESCSAEEKSSVFDEVLPSASTLITDVFGNYVIQKFFEHGNSEQRKQLANQLTGHILPLSLQMYGCRVIQKALEVIELDQKIQLVQELDGNVMRCVRDQNGNHVIQKCIECVPTKKIGFIISSFRGQVAALSTHPYGCRVIQRVLEHCTDEVQSQCIIDEILLSVCNLAQDQYGNYVTQHVLERGKPQERSLIIRKLAGQIVQMSQDKFASNVIEKCLEHGDTAERELLIQEIVGQTEGNDNLLIMMKDQYANYVVQKILETCSDKQREILLHRIKVHLPALKKYTYGKHIVARVEQLSLEETPES</sequence>
<dbReference type="PROSITE" id="PS50303">
    <property type="entry name" value="PUM_HD"/>
    <property type="match status" value="1"/>
</dbReference>
<feature type="compositionally biased region" description="Polar residues" evidence="8">
    <location>
        <begin position="180"/>
        <end position="189"/>
    </location>
</feature>
<feature type="repeat" description="Pumilio" evidence="7">
    <location>
        <begin position="790"/>
        <end position="825"/>
    </location>
</feature>
<dbReference type="EMBL" id="GDJX01007710">
    <property type="protein sequence ID" value="JAT60226.1"/>
    <property type="molecule type" value="Transcribed_RNA"/>
</dbReference>
<feature type="region of interest" description="Disordered" evidence="8">
    <location>
        <begin position="342"/>
        <end position="395"/>
    </location>
</feature>
<dbReference type="GO" id="GO:0005737">
    <property type="term" value="C:cytoplasm"/>
    <property type="evidence" value="ECO:0007669"/>
    <property type="project" value="UniProtKB-SubCell"/>
</dbReference>
<dbReference type="GO" id="GO:0006417">
    <property type="term" value="P:regulation of translation"/>
    <property type="evidence" value="ECO:0007669"/>
    <property type="project" value="UniProtKB-KW"/>
</dbReference>
<keyword evidence="5" id="KW-0694">RNA-binding</keyword>
<feature type="region of interest" description="Disordered" evidence="8">
    <location>
        <begin position="219"/>
        <end position="322"/>
    </location>
</feature>
<dbReference type="SUPFAM" id="SSF48371">
    <property type="entry name" value="ARM repeat"/>
    <property type="match status" value="1"/>
</dbReference>
<feature type="repeat" description="Pumilio" evidence="7">
    <location>
        <begin position="899"/>
        <end position="934"/>
    </location>
</feature>
<dbReference type="AlphaFoldDB" id="A0A1D1Z053"/>
<protein>
    <submittedName>
        <fullName evidence="10">Pumilio 5</fullName>
    </submittedName>
</protein>
<dbReference type="CDD" id="cd07920">
    <property type="entry name" value="Pumilio"/>
    <property type="match status" value="1"/>
</dbReference>
<evidence type="ECO:0000256" key="7">
    <source>
        <dbReference type="PROSITE-ProRule" id="PRU00317"/>
    </source>
</evidence>
<dbReference type="InterPro" id="IPR001313">
    <property type="entry name" value="Pumilio_RNA-bd_rpt"/>
</dbReference>
<feature type="compositionally biased region" description="Low complexity" evidence="8">
    <location>
        <begin position="294"/>
        <end position="306"/>
    </location>
</feature>
<evidence type="ECO:0000256" key="2">
    <source>
        <dbReference type="ARBA" id="ARBA00022490"/>
    </source>
</evidence>
<feature type="repeat" description="Pumilio" evidence="7">
    <location>
        <begin position="863"/>
        <end position="898"/>
    </location>
</feature>
<comment type="function">
    <text evidence="6">Sequence-specific RNA-binding protein that regulates translation and mRNA stability by binding the 3'-UTR of target mRNAs. Binds the APUM-binding elements (APBEs) in the 3'-UTR mRNA sequence of CLV1, PNH, WUS and FAS2.</text>
</comment>
<dbReference type="Pfam" id="PF07990">
    <property type="entry name" value="NABP"/>
    <property type="match status" value="1"/>
</dbReference>
<dbReference type="GO" id="GO:0003729">
    <property type="term" value="F:mRNA binding"/>
    <property type="evidence" value="ECO:0007669"/>
    <property type="project" value="TreeGrafter"/>
</dbReference>
<feature type="repeat" description="Pumilio" evidence="7">
    <location>
        <begin position="718"/>
        <end position="753"/>
    </location>
</feature>
<dbReference type="PANTHER" id="PTHR12537">
    <property type="entry name" value="RNA BINDING PROTEIN PUMILIO-RELATED"/>
    <property type="match status" value="1"/>
</dbReference>
<reference evidence="10" key="1">
    <citation type="submission" date="2015-07" db="EMBL/GenBank/DDBJ databases">
        <title>Transcriptome Assembly of Anthurium amnicola.</title>
        <authorList>
            <person name="Suzuki J."/>
        </authorList>
    </citation>
    <scope>NUCLEOTIDE SEQUENCE</scope>
</reference>
<feature type="compositionally biased region" description="Basic and acidic residues" evidence="8">
    <location>
        <begin position="169"/>
        <end position="179"/>
    </location>
</feature>
<dbReference type="FunFam" id="1.25.10.10:FF:000004">
    <property type="entry name" value="Pumilio homolog 1 isoform 2"/>
    <property type="match status" value="1"/>
</dbReference>
<feature type="compositionally biased region" description="Polar residues" evidence="8">
    <location>
        <begin position="224"/>
        <end position="237"/>
    </location>
</feature>
<feature type="repeat" description="Pumilio" evidence="7">
    <location>
        <begin position="935"/>
        <end position="976"/>
    </location>
</feature>
<feature type="domain" description="PUM-HD" evidence="9">
    <location>
        <begin position="662"/>
        <end position="1002"/>
    </location>
</feature>
<dbReference type="SMART" id="SM00025">
    <property type="entry name" value="Pumilio"/>
    <property type="match status" value="8"/>
</dbReference>
<gene>
    <name evidence="10" type="primary">APUM5_3</name>
    <name evidence="10" type="ORF">g.35102</name>
</gene>
<keyword evidence="2" id="KW-0963">Cytoplasm</keyword>
<dbReference type="InterPro" id="IPR016024">
    <property type="entry name" value="ARM-type_fold"/>
</dbReference>
<dbReference type="InterPro" id="IPR033712">
    <property type="entry name" value="Pumilio_RNA-bd"/>
</dbReference>
<feature type="repeat" description="Pumilio" evidence="7">
    <location>
        <begin position="754"/>
        <end position="789"/>
    </location>
</feature>
<evidence type="ECO:0000313" key="10">
    <source>
        <dbReference type="EMBL" id="JAT60226.1"/>
    </source>
</evidence>
<feature type="region of interest" description="Disordered" evidence="8">
    <location>
        <begin position="1"/>
        <end position="34"/>
    </location>
</feature>
<evidence type="ECO:0000256" key="5">
    <source>
        <dbReference type="ARBA" id="ARBA00022884"/>
    </source>
</evidence>
<feature type="compositionally biased region" description="Polar residues" evidence="8">
    <location>
        <begin position="633"/>
        <end position="642"/>
    </location>
</feature>
<feature type="compositionally biased region" description="Polar residues" evidence="8">
    <location>
        <begin position="246"/>
        <end position="280"/>
    </location>
</feature>
<dbReference type="PROSITE" id="PS50302">
    <property type="entry name" value="PUM"/>
    <property type="match status" value="8"/>
</dbReference>
<feature type="compositionally biased region" description="Polar residues" evidence="8">
    <location>
        <begin position="356"/>
        <end position="395"/>
    </location>
</feature>
<proteinExistence type="predicted"/>
<feature type="repeat" description="Pumilio" evidence="7">
    <location>
        <begin position="826"/>
        <end position="862"/>
    </location>
</feature>
<dbReference type="InterPro" id="IPR011989">
    <property type="entry name" value="ARM-like"/>
</dbReference>